<dbReference type="RefSeq" id="WP_166174431.1">
    <property type="nucleotide sequence ID" value="NZ_CP045119.1"/>
</dbReference>
<feature type="region of interest" description="Disordered" evidence="1">
    <location>
        <begin position="48"/>
        <end position="68"/>
    </location>
</feature>
<dbReference type="EMBL" id="CP045119">
    <property type="protein sequence ID" value="QIN82259.1"/>
    <property type="molecule type" value="Genomic_DNA"/>
</dbReference>
<organism evidence="2 3">
    <name type="scientific">Rubrobacter tropicus</name>
    <dbReference type="NCBI Taxonomy" id="2653851"/>
    <lineage>
        <taxon>Bacteria</taxon>
        <taxon>Bacillati</taxon>
        <taxon>Actinomycetota</taxon>
        <taxon>Rubrobacteria</taxon>
        <taxon>Rubrobacterales</taxon>
        <taxon>Rubrobacteraceae</taxon>
        <taxon>Rubrobacter</taxon>
    </lineage>
</organism>
<evidence type="ECO:0000313" key="2">
    <source>
        <dbReference type="EMBL" id="QIN82259.1"/>
    </source>
</evidence>
<reference evidence="2 3" key="1">
    <citation type="submission" date="2019-10" db="EMBL/GenBank/DDBJ databases">
        <title>Rubrobacter sp nov SCSIO 52090 isolated from a deep-sea sediment in the South China Sea.</title>
        <authorList>
            <person name="Chen R.W."/>
        </authorList>
    </citation>
    <scope>NUCLEOTIDE SEQUENCE [LARGE SCALE GENOMIC DNA]</scope>
    <source>
        <strain evidence="2 3">SCSIO 52909</strain>
    </source>
</reference>
<gene>
    <name evidence="2" type="ORF">GBA63_06045</name>
</gene>
<evidence type="ECO:0000256" key="1">
    <source>
        <dbReference type="SAM" id="MobiDB-lite"/>
    </source>
</evidence>
<dbReference type="Proteomes" id="UP000501452">
    <property type="component" value="Chromosome"/>
</dbReference>
<dbReference type="KEGG" id="rub:GBA63_06045"/>
<sequence length="68" mass="6542">MIGKQFGKEEVNAALVLALAGAVAALAAGGGRRPSIGRLVSGVLSNPVPGRRATGAGGAAPTPHQQAA</sequence>
<dbReference type="AlphaFoldDB" id="A0A6G8Q742"/>
<accession>A0A6G8Q742</accession>
<proteinExistence type="predicted"/>
<protein>
    <submittedName>
        <fullName evidence="2">Uncharacterized protein</fullName>
    </submittedName>
</protein>
<name>A0A6G8Q742_9ACTN</name>
<evidence type="ECO:0000313" key="3">
    <source>
        <dbReference type="Proteomes" id="UP000501452"/>
    </source>
</evidence>
<keyword evidence="3" id="KW-1185">Reference proteome</keyword>